<comment type="subcellular location">
    <subcellularLocation>
        <location evidence="1">Nucleus</location>
    </subcellularLocation>
</comment>
<name>A0A9I9CHZ4_CUCME</name>
<protein>
    <recommendedName>
        <fullName evidence="3">H/ACA ribonucleoprotein complex non-core subunit NAF1</fullName>
    </recommendedName>
</protein>
<feature type="region of interest" description="Disordered" evidence="9">
    <location>
        <begin position="144"/>
        <end position="270"/>
    </location>
</feature>
<dbReference type="InterPro" id="IPR007504">
    <property type="entry name" value="H/ACA_rnp_Gar1/Naf1"/>
</dbReference>
<reference evidence="10" key="1">
    <citation type="submission" date="2023-03" db="UniProtKB">
        <authorList>
            <consortium name="EnsemblPlants"/>
        </authorList>
    </citation>
    <scope>IDENTIFICATION</scope>
</reference>
<dbReference type="InterPro" id="IPR040309">
    <property type="entry name" value="Naf1"/>
</dbReference>
<feature type="compositionally biased region" description="Polar residues" evidence="9">
    <location>
        <begin position="658"/>
        <end position="667"/>
    </location>
</feature>
<dbReference type="SUPFAM" id="SSF50447">
    <property type="entry name" value="Translation proteins"/>
    <property type="match status" value="1"/>
</dbReference>
<dbReference type="EnsemblPlants" id="MELO3C003861.2.1">
    <property type="protein sequence ID" value="MELO3C003861.2.1"/>
    <property type="gene ID" value="MELO3C003861.2"/>
</dbReference>
<keyword evidence="4" id="KW-0690">Ribosome biogenesis</keyword>
<evidence type="ECO:0000256" key="8">
    <source>
        <dbReference type="ARBA" id="ARBA00023242"/>
    </source>
</evidence>
<evidence type="ECO:0000256" key="4">
    <source>
        <dbReference type="ARBA" id="ARBA00022517"/>
    </source>
</evidence>
<dbReference type="PANTHER" id="PTHR31633">
    <property type="entry name" value="H/ACA RIBONUCLEOPROTEIN COMPLEX NON-CORE SUBUNIT NAF1"/>
    <property type="match status" value="1"/>
</dbReference>
<feature type="region of interest" description="Disordered" evidence="9">
    <location>
        <begin position="641"/>
        <end position="683"/>
    </location>
</feature>
<dbReference type="Gramene" id="MELO3C003861.2.1">
    <property type="protein sequence ID" value="MELO3C003861.2.1"/>
    <property type="gene ID" value="MELO3C003861.2"/>
</dbReference>
<evidence type="ECO:0000256" key="6">
    <source>
        <dbReference type="ARBA" id="ARBA00022553"/>
    </source>
</evidence>
<feature type="compositionally biased region" description="Low complexity" evidence="9">
    <location>
        <begin position="158"/>
        <end position="176"/>
    </location>
</feature>
<dbReference type="AlphaFoldDB" id="A0A9I9CHZ4"/>
<feature type="compositionally biased region" description="Basic and acidic residues" evidence="9">
    <location>
        <begin position="25"/>
        <end position="34"/>
    </location>
</feature>
<evidence type="ECO:0000256" key="2">
    <source>
        <dbReference type="ARBA" id="ARBA00009801"/>
    </source>
</evidence>
<feature type="region of interest" description="Disordered" evidence="9">
    <location>
        <begin position="1"/>
        <end position="34"/>
    </location>
</feature>
<feature type="compositionally biased region" description="Low complexity" evidence="9">
    <location>
        <begin position="641"/>
        <end position="650"/>
    </location>
</feature>
<dbReference type="FunFam" id="2.40.10.230:FF:000002">
    <property type="entry name" value="H/ACA ribonucleoprotein complex non-core subunit NAF1"/>
    <property type="match status" value="1"/>
</dbReference>
<feature type="compositionally biased region" description="Acidic residues" evidence="9">
    <location>
        <begin position="221"/>
        <end position="231"/>
    </location>
</feature>
<evidence type="ECO:0000256" key="3">
    <source>
        <dbReference type="ARBA" id="ARBA00021438"/>
    </source>
</evidence>
<feature type="compositionally biased region" description="Acidic residues" evidence="9">
    <location>
        <begin position="145"/>
        <end position="157"/>
    </location>
</feature>
<dbReference type="GO" id="GO:0005634">
    <property type="term" value="C:nucleus"/>
    <property type="evidence" value="ECO:0007669"/>
    <property type="project" value="UniProtKB-SubCell"/>
</dbReference>
<feature type="compositionally biased region" description="Low complexity" evidence="9">
    <location>
        <begin position="423"/>
        <end position="433"/>
    </location>
</feature>
<sequence>MVEFSPNSNAASDPDGLLHASSKLKNSEPLDSFDSKAIDYPFVDSFLDYDSLNDWFNELTSPNMVDTQTLLPEGDAHLSQSVEKSVPVIDGVQSNFVRSEDFKIEMQASGEACSNSTDLNSIIEEGMSKVSLVLDGGCTSKVELESEVDDGESDVESEGTSSVSTSSSSSSGGSSDNEVEEEEESSSSSSSGDYDDEEEEYIVEAEGKREIGELEEGEIRDADDEDEEASADDMVAWDNDGEDLDGDDEDLDGEEEEAGAEGGPITSKNELKVLPPVPQVHATLQPHHKMLPVGVVLSMLGNQVIVEGIEKHNPLSEGSILWITEARSPLGLVDEIFGPVKNPYYSVRYNSESEVPLGIRGGTHVSFVLEFADYVLNNKDLYKKGYDASGVNDEEVSDDGEFSDDEKELEFKKLQRLAKRAMNDNQQINANKNNGRKKKNNAKAGKFGQRTFENANVPDESKKFYGQRTPEQATIFEGRNFDYPIPQQAKMDMVQPSPNQNQQTGPHLPPFVYHGGCPNPSVAERCFMNGTGVMSSFPPAYNPYFTPAMNGIRPPEIPFQFQQQQNPFFPNGLPMNGMPWLLQNPAQQMPQMPILNTFAGAAYPQGFVGPLSALPNSLTTVGAQGIHSGGLQFGQNQNNLQPAAQQFNPPNSHPPGTLSGNIAPQQLNQNSSSKQGRKSRGRGGPHFRGLCYLLNHAYINMIIFGDIGNKYCRDVLDNS</sequence>
<proteinExistence type="inferred from homology"/>
<evidence type="ECO:0000256" key="9">
    <source>
        <dbReference type="SAM" id="MobiDB-lite"/>
    </source>
</evidence>
<dbReference type="InterPro" id="IPR038664">
    <property type="entry name" value="Gar1/Naf1_Cbf5-bd_sf"/>
</dbReference>
<keyword evidence="5" id="KW-0698">rRNA processing</keyword>
<feature type="region of interest" description="Disordered" evidence="9">
    <location>
        <begin position="420"/>
        <end position="452"/>
    </location>
</feature>
<dbReference type="GO" id="GO:0005732">
    <property type="term" value="C:sno(s)RNA-containing ribonucleoprotein complex"/>
    <property type="evidence" value="ECO:0007669"/>
    <property type="project" value="InterPro"/>
</dbReference>
<keyword evidence="6" id="KW-0597">Phosphoprotein</keyword>
<keyword evidence="7" id="KW-0694">RNA-binding</keyword>
<feature type="compositionally biased region" description="Acidic residues" evidence="9">
    <location>
        <begin position="193"/>
        <end position="203"/>
    </location>
</feature>
<evidence type="ECO:0000256" key="5">
    <source>
        <dbReference type="ARBA" id="ARBA00022552"/>
    </source>
</evidence>
<dbReference type="GO" id="GO:0001522">
    <property type="term" value="P:pseudouridine synthesis"/>
    <property type="evidence" value="ECO:0007669"/>
    <property type="project" value="InterPro"/>
</dbReference>
<dbReference type="PANTHER" id="PTHR31633:SF1">
    <property type="entry name" value="H_ACA RIBONUCLEOPROTEIN COMPLEX NON-CORE SUBUNIT NAF1"/>
    <property type="match status" value="1"/>
</dbReference>
<comment type="similarity">
    <text evidence="2">Belongs to the NAF1 family.</text>
</comment>
<dbReference type="GO" id="GO:0006364">
    <property type="term" value="P:rRNA processing"/>
    <property type="evidence" value="ECO:0007669"/>
    <property type="project" value="UniProtKB-KW"/>
</dbReference>
<evidence type="ECO:0000313" key="10">
    <source>
        <dbReference type="EnsemblPlants" id="MELO3C003861.2.1"/>
    </source>
</evidence>
<dbReference type="Pfam" id="PF04410">
    <property type="entry name" value="Gar1"/>
    <property type="match status" value="1"/>
</dbReference>
<dbReference type="GO" id="GO:0000493">
    <property type="term" value="P:box H/ACA snoRNP assembly"/>
    <property type="evidence" value="ECO:0007669"/>
    <property type="project" value="InterPro"/>
</dbReference>
<evidence type="ECO:0000256" key="7">
    <source>
        <dbReference type="ARBA" id="ARBA00022884"/>
    </source>
</evidence>
<keyword evidence="8" id="KW-0539">Nucleus</keyword>
<feature type="compositionally biased region" description="Acidic residues" evidence="9">
    <location>
        <begin position="239"/>
        <end position="259"/>
    </location>
</feature>
<organism evidence="10">
    <name type="scientific">Cucumis melo</name>
    <name type="common">Muskmelon</name>
    <dbReference type="NCBI Taxonomy" id="3656"/>
    <lineage>
        <taxon>Eukaryota</taxon>
        <taxon>Viridiplantae</taxon>
        <taxon>Streptophyta</taxon>
        <taxon>Embryophyta</taxon>
        <taxon>Tracheophyta</taxon>
        <taxon>Spermatophyta</taxon>
        <taxon>Magnoliopsida</taxon>
        <taxon>eudicotyledons</taxon>
        <taxon>Gunneridae</taxon>
        <taxon>Pentapetalae</taxon>
        <taxon>rosids</taxon>
        <taxon>fabids</taxon>
        <taxon>Cucurbitales</taxon>
        <taxon>Cucurbitaceae</taxon>
        <taxon>Benincaseae</taxon>
        <taxon>Cucumis</taxon>
    </lineage>
</organism>
<accession>A0A9I9CHZ4</accession>
<evidence type="ECO:0000256" key="1">
    <source>
        <dbReference type="ARBA" id="ARBA00004123"/>
    </source>
</evidence>
<feature type="compositionally biased region" description="Polar residues" evidence="9">
    <location>
        <begin position="1"/>
        <end position="11"/>
    </location>
</feature>
<dbReference type="InterPro" id="IPR009000">
    <property type="entry name" value="Transl_B-barrel_sf"/>
</dbReference>
<dbReference type="GO" id="GO:0003723">
    <property type="term" value="F:RNA binding"/>
    <property type="evidence" value="ECO:0007669"/>
    <property type="project" value="UniProtKB-KW"/>
</dbReference>
<dbReference type="Gene3D" id="2.40.10.230">
    <property type="entry name" value="Probable tRNA pseudouridine synthase domain"/>
    <property type="match status" value="1"/>
</dbReference>
<feature type="compositionally biased region" description="Basic and acidic residues" evidence="9">
    <location>
        <begin position="205"/>
        <end position="220"/>
    </location>
</feature>